<sequence>MGLSDPNHTLPGLVLTLSLPHRNAGNRSWKAPEYEDTEERTIQEAPTPKTKTLLFGGAEHRRSRNRRKSLKKIADPGELCERAATLQDGVRNKGKRVEGGR</sequence>
<evidence type="ECO:0000313" key="2">
    <source>
        <dbReference type="EMBL" id="KAJ1085072.1"/>
    </source>
</evidence>
<keyword evidence="3" id="KW-1185">Reference proteome</keyword>
<proteinExistence type="predicted"/>
<dbReference type="Proteomes" id="UP001066276">
    <property type="component" value="Chromosome 12"/>
</dbReference>
<gene>
    <name evidence="2" type="ORF">NDU88_005205</name>
</gene>
<dbReference type="EMBL" id="JANPWB010000016">
    <property type="protein sequence ID" value="KAJ1085072.1"/>
    <property type="molecule type" value="Genomic_DNA"/>
</dbReference>
<dbReference type="AlphaFoldDB" id="A0AAV7L233"/>
<evidence type="ECO:0000256" key="1">
    <source>
        <dbReference type="SAM" id="MobiDB-lite"/>
    </source>
</evidence>
<feature type="region of interest" description="Disordered" evidence="1">
    <location>
        <begin position="23"/>
        <end position="48"/>
    </location>
</feature>
<evidence type="ECO:0000313" key="3">
    <source>
        <dbReference type="Proteomes" id="UP001066276"/>
    </source>
</evidence>
<comment type="caution">
    <text evidence="2">The sequence shown here is derived from an EMBL/GenBank/DDBJ whole genome shotgun (WGS) entry which is preliminary data.</text>
</comment>
<name>A0AAV7L233_PLEWA</name>
<protein>
    <submittedName>
        <fullName evidence="2">Uncharacterized protein</fullName>
    </submittedName>
</protein>
<reference evidence="2" key="1">
    <citation type="journal article" date="2022" name="bioRxiv">
        <title>Sequencing and chromosome-scale assembly of the giantPleurodeles waltlgenome.</title>
        <authorList>
            <person name="Brown T."/>
            <person name="Elewa A."/>
            <person name="Iarovenko S."/>
            <person name="Subramanian E."/>
            <person name="Araus A.J."/>
            <person name="Petzold A."/>
            <person name="Susuki M."/>
            <person name="Suzuki K.-i.T."/>
            <person name="Hayashi T."/>
            <person name="Toyoda A."/>
            <person name="Oliveira C."/>
            <person name="Osipova E."/>
            <person name="Leigh N.D."/>
            <person name="Simon A."/>
            <person name="Yun M.H."/>
        </authorList>
    </citation>
    <scope>NUCLEOTIDE SEQUENCE</scope>
    <source>
        <strain evidence="2">20211129_DDA</strain>
        <tissue evidence="2">Liver</tissue>
    </source>
</reference>
<accession>A0AAV7L233</accession>
<organism evidence="2 3">
    <name type="scientific">Pleurodeles waltl</name>
    <name type="common">Iberian ribbed newt</name>
    <dbReference type="NCBI Taxonomy" id="8319"/>
    <lineage>
        <taxon>Eukaryota</taxon>
        <taxon>Metazoa</taxon>
        <taxon>Chordata</taxon>
        <taxon>Craniata</taxon>
        <taxon>Vertebrata</taxon>
        <taxon>Euteleostomi</taxon>
        <taxon>Amphibia</taxon>
        <taxon>Batrachia</taxon>
        <taxon>Caudata</taxon>
        <taxon>Salamandroidea</taxon>
        <taxon>Salamandridae</taxon>
        <taxon>Pleurodelinae</taxon>
        <taxon>Pleurodeles</taxon>
    </lineage>
</organism>